<gene>
    <name evidence="1" type="ORF">Cri9333_0442</name>
</gene>
<accession>K9VV89</accession>
<reference evidence="1 2" key="1">
    <citation type="submission" date="2012-06" db="EMBL/GenBank/DDBJ databases">
        <title>Finished chromosome of genome of Crinalium epipsammum PCC 9333.</title>
        <authorList>
            <consortium name="US DOE Joint Genome Institute"/>
            <person name="Gugger M."/>
            <person name="Coursin T."/>
            <person name="Rippka R."/>
            <person name="Tandeau De Marsac N."/>
            <person name="Huntemann M."/>
            <person name="Wei C.-L."/>
            <person name="Han J."/>
            <person name="Detter J.C."/>
            <person name="Han C."/>
            <person name="Tapia R."/>
            <person name="Davenport K."/>
            <person name="Daligault H."/>
            <person name="Erkkila T."/>
            <person name="Gu W."/>
            <person name="Munk A.C.C."/>
            <person name="Teshima H."/>
            <person name="Xu Y."/>
            <person name="Chain P."/>
            <person name="Chen A."/>
            <person name="Krypides N."/>
            <person name="Mavromatis K."/>
            <person name="Markowitz V."/>
            <person name="Szeto E."/>
            <person name="Ivanova N."/>
            <person name="Mikhailova N."/>
            <person name="Ovchinnikova G."/>
            <person name="Pagani I."/>
            <person name="Pati A."/>
            <person name="Goodwin L."/>
            <person name="Peters L."/>
            <person name="Pitluck S."/>
            <person name="Woyke T."/>
            <person name="Kerfeld C."/>
        </authorList>
    </citation>
    <scope>NUCLEOTIDE SEQUENCE [LARGE SCALE GENOMIC DNA]</scope>
    <source>
        <strain evidence="1 2">PCC 9333</strain>
    </source>
</reference>
<name>K9VV89_9CYAN</name>
<proteinExistence type="predicted"/>
<dbReference type="HOGENOM" id="CLU_3116940_0_0_3"/>
<dbReference type="RefSeq" id="WP_015201551.1">
    <property type="nucleotide sequence ID" value="NC_019753.1"/>
</dbReference>
<evidence type="ECO:0000313" key="1">
    <source>
        <dbReference type="EMBL" id="AFZ11412.1"/>
    </source>
</evidence>
<dbReference type="EMBL" id="CP003620">
    <property type="protein sequence ID" value="AFZ11412.1"/>
    <property type="molecule type" value="Genomic_DNA"/>
</dbReference>
<dbReference type="KEGG" id="cep:Cri9333_0442"/>
<dbReference type="AlphaFoldDB" id="K9VV89"/>
<evidence type="ECO:0000313" key="2">
    <source>
        <dbReference type="Proteomes" id="UP000010472"/>
    </source>
</evidence>
<keyword evidence="2" id="KW-1185">Reference proteome</keyword>
<organism evidence="1 2">
    <name type="scientific">Crinalium epipsammum PCC 9333</name>
    <dbReference type="NCBI Taxonomy" id="1173022"/>
    <lineage>
        <taxon>Bacteria</taxon>
        <taxon>Bacillati</taxon>
        <taxon>Cyanobacteriota</taxon>
        <taxon>Cyanophyceae</taxon>
        <taxon>Gomontiellales</taxon>
        <taxon>Gomontiellaceae</taxon>
        <taxon>Crinalium</taxon>
    </lineage>
</organism>
<dbReference type="Proteomes" id="UP000010472">
    <property type="component" value="Chromosome"/>
</dbReference>
<protein>
    <submittedName>
        <fullName evidence="1">Uncharacterized protein</fullName>
    </submittedName>
</protein>
<sequence>MPGKGKQSVTVKYSDNVKITSVLNHAAFCNELRRQERRAEQPRAGNFDQS</sequence>